<reference evidence="1" key="1">
    <citation type="submission" date="2022-04" db="EMBL/GenBank/DDBJ databases">
        <title>Desulfatitalea alkaliphila sp. nov., a novel anaerobic sulfate-reducing bacterium isolated from terrestrial mud volcano, Taman Peninsula, Russia.</title>
        <authorList>
            <person name="Khomyakova M.A."/>
            <person name="Merkel A.Y."/>
            <person name="Slobodkin A.I."/>
        </authorList>
    </citation>
    <scope>NUCLEOTIDE SEQUENCE</scope>
    <source>
        <strain evidence="1">M08but</strain>
    </source>
</reference>
<dbReference type="Proteomes" id="UP001165427">
    <property type="component" value="Unassembled WGS sequence"/>
</dbReference>
<accession>A0AA41UIF0</accession>
<dbReference type="AlphaFoldDB" id="A0AA41UIF0"/>
<comment type="caution">
    <text evidence="1">The sequence shown here is derived from an EMBL/GenBank/DDBJ whole genome shotgun (WGS) entry which is preliminary data.</text>
</comment>
<proteinExistence type="predicted"/>
<sequence>MKHQQSTISFLLDHLDCFGDFSKTNPLCAKHCVLRLRCAIEQDYAVRMEVLDEMATAEHVTFTIQ</sequence>
<organism evidence="1 2">
    <name type="scientific">Desulfatitalea alkaliphila</name>
    <dbReference type="NCBI Taxonomy" id="2929485"/>
    <lineage>
        <taxon>Bacteria</taxon>
        <taxon>Pseudomonadati</taxon>
        <taxon>Thermodesulfobacteriota</taxon>
        <taxon>Desulfobacteria</taxon>
        <taxon>Desulfobacterales</taxon>
        <taxon>Desulfosarcinaceae</taxon>
        <taxon>Desulfatitalea</taxon>
    </lineage>
</organism>
<name>A0AA41UIF0_9BACT</name>
<keyword evidence="2" id="KW-1185">Reference proteome</keyword>
<dbReference type="RefSeq" id="WP_246905946.1">
    <property type="nucleotide sequence ID" value="NZ_JALJRB010000008.1"/>
</dbReference>
<evidence type="ECO:0000313" key="2">
    <source>
        <dbReference type="Proteomes" id="UP001165427"/>
    </source>
</evidence>
<dbReference type="EMBL" id="JALJRB010000008">
    <property type="protein sequence ID" value="MCJ8500715.1"/>
    <property type="molecule type" value="Genomic_DNA"/>
</dbReference>
<protein>
    <submittedName>
        <fullName evidence="1">Uncharacterized protein</fullName>
    </submittedName>
</protein>
<gene>
    <name evidence="1" type="ORF">MRX98_09050</name>
</gene>
<evidence type="ECO:0000313" key="1">
    <source>
        <dbReference type="EMBL" id="MCJ8500715.1"/>
    </source>
</evidence>